<dbReference type="GO" id="GO:0003676">
    <property type="term" value="F:nucleic acid binding"/>
    <property type="evidence" value="ECO:0007669"/>
    <property type="project" value="InterPro"/>
</dbReference>
<dbReference type="GO" id="GO:0004523">
    <property type="term" value="F:RNA-DNA hybrid ribonuclease activity"/>
    <property type="evidence" value="ECO:0007669"/>
    <property type="project" value="InterPro"/>
</dbReference>
<dbReference type="InterPro" id="IPR052560">
    <property type="entry name" value="RdDP_mobile_element"/>
</dbReference>
<dbReference type="InterPro" id="IPR036397">
    <property type="entry name" value="RNaseH_sf"/>
</dbReference>
<gene>
    <name evidence="3" type="primary">pol_27</name>
    <name evidence="3" type="ORF">FJT64_011938</name>
</gene>
<dbReference type="CDD" id="cd09276">
    <property type="entry name" value="Rnase_HI_RT_non_LTR"/>
    <property type="match status" value="1"/>
</dbReference>
<dbReference type="Gene3D" id="3.30.420.10">
    <property type="entry name" value="Ribonuclease H-like superfamily/Ribonuclease H"/>
    <property type="match status" value="1"/>
</dbReference>
<evidence type="ECO:0000313" key="3">
    <source>
        <dbReference type="EMBL" id="KAF0289855.1"/>
    </source>
</evidence>
<dbReference type="CDD" id="cd01650">
    <property type="entry name" value="RT_nLTR_like"/>
    <property type="match status" value="1"/>
</dbReference>
<evidence type="ECO:0000313" key="4">
    <source>
        <dbReference type="Proteomes" id="UP000440578"/>
    </source>
</evidence>
<dbReference type="InterPro" id="IPR012337">
    <property type="entry name" value="RNaseH-like_sf"/>
</dbReference>
<dbReference type="InterPro" id="IPR002156">
    <property type="entry name" value="RNaseH_domain"/>
</dbReference>
<name>A0A6A4V809_AMPAM</name>
<feature type="domain" description="RNase H type-1" evidence="2">
    <location>
        <begin position="634"/>
        <end position="774"/>
    </location>
</feature>
<dbReference type="PROSITE" id="PS50878">
    <property type="entry name" value="RT_POL"/>
    <property type="match status" value="1"/>
</dbReference>
<feature type="domain" description="Reverse transcriptase" evidence="1">
    <location>
        <begin position="137"/>
        <end position="422"/>
    </location>
</feature>
<dbReference type="GO" id="GO:0042575">
    <property type="term" value="C:DNA polymerase complex"/>
    <property type="evidence" value="ECO:0007669"/>
    <property type="project" value="UniProtKB-ARBA"/>
</dbReference>
<proteinExistence type="predicted"/>
<dbReference type="SUPFAM" id="SSF56672">
    <property type="entry name" value="DNA/RNA polymerases"/>
    <property type="match status" value="1"/>
</dbReference>
<protein>
    <submittedName>
        <fullName evidence="3">RNA-directed DNA polymerase from mobile element jockey</fullName>
    </submittedName>
</protein>
<dbReference type="SUPFAM" id="SSF53098">
    <property type="entry name" value="Ribonuclease H-like"/>
    <property type="match status" value="1"/>
</dbReference>
<dbReference type="PANTHER" id="PTHR36688:SF1">
    <property type="entry name" value="ENDONUCLEASE_EXONUCLEASE_PHOSPHATASE DOMAIN-CONTAINING PROTEIN"/>
    <property type="match status" value="1"/>
</dbReference>
<keyword evidence="4" id="KW-1185">Reference proteome</keyword>
<keyword evidence="3" id="KW-0808">Transferase</keyword>
<comment type="caution">
    <text evidence="3">The sequence shown here is derived from an EMBL/GenBank/DDBJ whole genome shotgun (WGS) entry which is preliminary data.</text>
</comment>
<reference evidence="3 4" key="1">
    <citation type="submission" date="2019-07" db="EMBL/GenBank/DDBJ databases">
        <title>Draft genome assembly of a fouling barnacle, Amphibalanus amphitrite (Darwin, 1854): The first reference genome for Thecostraca.</title>
        <authorList>
            <person name="Kim W."/>
        </authorList>
    </citation>
    <scope>NUCLEOTIDE SEQUENCE [LARGE SCALE GENOMIC DNA]</scope>
    <source>
        <strain evidence="3">SNU_AA5</strain>
        <tissue evidence="3">Soma without cirri and trophi</tissue>
    </source>
</reference>
<dbReference type="InterPro" id="IPR043502">
    <property type="entry name" value="DNA/RNA_pol_sf"/>
</dbReference>
<dbReference type="InterPro" id="IPR000477">
    <property type="entry name" value="RT_dom"/>
</dbReference>
<accession>A0A6A4V809</accession>
<dbReference type="PANTHER" id="PTHR36688">
    <property type="entry name" value="ENDO/EXONUCLEASE/PHOSPHATASE DOMAIN-CONTAINING PROTEIN"/>
    <property type="match status" value="1"/>
</dbReference>
<dbReference type="Proteomes" id="UP000440578">
    <property type="component" value="Unassembled WGS sequence"/>
</dbReference>
<dbReference type="AlphaFoldDB" id="A0A6A4V809"/>
<evidence type="ECO:0000259" key="2">
    <source>
        <dbReference type="PROSITE" id="PS50879"/>
    </source>
</evidence>
<sequence>MPDSSRAVGRVHKILRKMEEAVEIPPGQALGDHGRCAVEDRDKAEAFNRTYANVSRQVRAKRQDTKTKAELRTLNGRECQCGGARSGVCSPFSLQELEAQLPNMKCRKAPGPDDICAEHLRHLGPVAKAALLRLMNQTWASGLTPSAWRRATIVPIPKAGKDPKLTSSHRPIALTSHLAKLAERLVAARLTHVVERDDLIPCEQVGFRRGRSAEENLARLVQRVQDGWNRPKPRGKPVDGKTAEKFALLAFDFSRAYDVIDHRMLRLKLLRLGVPKCLTNWVWAFLRDRRAAVVVNGTRSRERPYRAGLPQGSVLAPTLYTLWAADLITALRSVPGTEIFMYADDTATLSSGATIEQAGRRAQQAADTISAWADRWKMRVAGEKTQALVLSQWARDASRLSIRVAGAEVTGGTTLRLLGVSFDRLLHFGAHCNELRKKVRPRTAHLRRMTGRSWGLTERQLRTVANGYVRGALEYAAGAWLPAASESHLTLIDRELRAAARVVTGCLASTPSHALMAEAGLPTAHMCRDIRAARQLALAASLPAGDPLRTLADSSPPRRLAATLGWRDRGREMFARLSPGGEPLIIEERLHVSAPPWQDGGEVSFHLDVGPDGSRDRPPELRRRAAEERLESFPADATWIWSDGSAEEGVHRGGGGALIVTHDGATREVRVAAGRLCSSTRAELFALRAALEDLTSTPDRDTARPIIICLDSKATLALLKNGPAAQRTPVAADIWKALQGISATGQPIQLQWVPAHCGLPLNERADGLAKEASALPQEDTPIDVTTVTRAAARSASARWREAWPDGWHKEIWGSRLPGPVEGEDRCSAIDVHQLRAGHWSCSEQYLHRIGRRPSPECEQCDSVRCPAALCRVCREEADTPRHVLLRCPALAGRRLARVGTIHPTVTELQDDGVVAALAAGFRAQLSRLATPP</sequence>
<organism evidence="3 4">
    <name type="scientific">Amphibalanus amphitrite</name>
    <name type="common">Striped barnacle</name>
    <name type="synonym">Balanus amphitrite</name>
    <dbReference type="NCBI Taxonomy" id="1232801"/>
    <lineage>
        <taxon>Eukaryota</taxon>
        <taxon>Metazoa</taxon>
        <taxon>Ecdysozoa</taxon>
        <taxon>Arthropoda</taxon>
        <taxon>Crustacea</taxon>
        <taxon>Multicrustacea</taxon>
        <taxon>Cirripedia</taxon>
        <taxon>Thoracica</taxon>
        <taxon>Thoracicalcarea</taxon>
        <taxon>Balanomorpha</taxon>
        <taxon>Balanoidea</taxon>
        <taxon>Balanidae</taxon>
        <taxon>Amphibalaninae</taxon>
        <taxon>Amphibalanus</taxon>
    </lineage>
</organism>
<dbReference type="PROSITE" id="PS50879">
    <property type="entry name" value="RNASE_H_1"/>
    <property type="match status" value="1"/>
</dbReference>
<dbReference type="OrthoDB" id="6369833at2759"/>
<keyword evidence="3" id="KW-0548">Nucleotidyltransferase</keyword>
<dbReference type="Pfam" id="PF00078">
    <property type="entry name" value="RVT_1"/>
    <property type="match status" value="1"/>
</dbReference>
<keyword evidence="3" id="KW-0695">RNA-directed DNA polymerase</keyword>
<dbReference type="EMBL" id="VIIS01001996">
    <property type="protein sequence ID" value="KAF0289855.1"/>
    <property type="molecule type" value="Genomic_DNA"/>
</dbReference>
<dbReference type="Pfam" id="PF00075">
    <property type="entry name" value="RNase_H"/>
    <property type="match status" value="1"/>
</dbReference>
<dbReference type="GO" id="GO:0003964">
    <property type="term" value="F:RNA-directed DNA polymerase activity"/>
    <property type="evidence" value="ECO:0007669"/>
    <property type="project" value="UniProtKB-KW"/>
</dbReference>
<evidence type="ECO:0000259" key="1">
    <source>
        <dbReference type="PROSITE" id="PS50878"/>
    </source>
</evidence>